<evidence type="ECO:0000313" key="8">
    <source>
        <dbReference type="Proteomes" id="UP000516320"/>
    </source>
</evidence>
<dbReference type="EC" id="1.4.3.19" evidence="5"/>
<evidence type="ECO:0000256" key="2">
    <source>
        <dbReference type="ARBA" id="ARBA00022977"/>
    </source>
</evidence>
<comment type="pathway">
    <text evidence="1">Cofactor biosynthesis; thiamine diphosphate biosynthesis.</text>
</comment>
<dbReference type="InterPro" id="IPR036188">
    <property type="entry name" value="FAD/NAD-bd_sf"/>
</dbReference>
<evidence type="ECO:0000256" key="4">
    <source>
        <dbReference type="ARBA" id="ARBA00049872"/>
    </source>
</evidence>
<dbReference type="GO" id="GO:0043799">
    <property type="term" value="F:glycine oxidase activity"/>
    <property type="evidence" value="ECO:0007669"/>
    <property type="project" value="UniProtKB-EC"/>
</dbReference>
<dbReference type="Pfam" id="PF01266">
    <property type="entry name" value="DAO"/>
    <property type="match status" value="1"/>
</dbReference>
<keyword evidence="8" id="KW-1185">Reference proteome</keyword>
<dbReference type="UniPathway" id="UPA00060"/>
<protein>
    <recommendedName>
        <fullName evidence="5">glycine oxidase</fullName>
        <ecNumber evidence="5">1.4.3.19</ecNumber>
    </recommendedName>
</protein>
<proteinExistence type="predicted"/>
<sequence>MSSAVVVGAGIIGLATAWQLKRRGWDITVCDPAPVSGATRAAAGMLAPVAEVVWDQPTLYPLMVASGEMFPRFVSEIAADLGQHKEEIGYLANSTFVLAGDSADRTALFELTSLQHRLDMDVQPITIRHARQLEPALGPGCVGAVDIPGDHQVDPRNLCQALLDVIADDLIETTIEKVIFDAQRAVGVHAEDGRDFLADKVIVATGLAAADIGGLPKALNLPLRPVHGEVIRLRVPEHIRPLVRRTIRAVVHGRPVYVVPRADGTVVVGATSREDSLAGVSAEGVYQLLRDAAHIVPSILECEIYEIISKARPGTPDDVPLIGEVAENLILSTGYFRHGILLSALGSHIGALIAVGEEDKISAEFRKSIDPWRFSLVPYESL</sequence>
<dbReference type="SUPFAM" id="SSF51905">
    <property type="entry name" value="FAD/NAD(P)-binding domain"/>
    <property type="match status" value="1"/>
</dbReference>
<reference evidence="7 8" key="1">
    <citation type="submission" date="2019-12" db="EMBL/GenBank/DDBJ databases">
        <title>Corynebacterium sp. nov., isolated from feces of the Anser Albifrons in China.</title>
        <authorList>
            <person name="Liu Q."/>
        </authorList>
    </citation>
    <scope>NUCLEOTIDE SEQUENCE [LARGE SCALE GENOMIC DNA]</scope>
    <source>
        <strain evidence="7 8">4H37-19</strain>
    </source>
</reference>
<dbReference type="PANTHER" id="PTHR13847:SF289">
    <property type="entry name" value="GLYCINE OXIDASE"/>
    <property type="match status" value="1"/>
</dbReference>
<dbReference type="GO" id="GO:0005737">
    <property type="term" value="C:cytoplasm"/>
    <property type="evidence" value="ECO:0007669"/>
    <property type="project" value="TreeGrafter"/>
</dbReference>
<dbReference type="InterPro" id="IPR006076">
    <property type="entry name" value="FAD-dep_OxRdtase"/>
</dbReference>
<dbReference type="Proteomes" id="UP000516320">
    <property type="component" value="Chromosome"/>
</dbReference>
<name>A0A7H0SNJ5_9CORY</name>
<feature type="domain" description="FAD dependent oxidoreductase" evidence="6">
    <location>
        <begin position="4"/>
        <end position="347"/>
    </location>
</feature>
<dbReference type="InterPro" id="IPR012727">
    <property type="entry name" value="Gly_oxidase_ThiO"/>
</dbReference>
<organism evidence="7 8">
    <name type="scientific">Corynebacterium poyangense</name>
    <dbReference type="NCBI Taxonomy" id="2684405"/>
    <lineage>
        <taxon>Bacteria</taxon>
        <taxon>Bacillati</taxon>
        <taxon>Actinomycetota</taxon>
        <taxon>Actinomycetes</taxon>
        <taxon>Mycobacteriales</taxon>
        <taxon>Corynebacteriaceae</taxon>
        <taxon>Corynebacterium</taxon>
    </lineage>
</organism>
<dbReference type="GO" id="GO:0009228">
    <property type="term" value="P:thiamine biosynthetic process"/>
    <property type="evidence" value="ECO:0007669"/>
    <property type="project" value="UniProtKB-KW"/>
</dbReference>
<dbReference type="Gene3D" id="3.50.50.60">
    <property type="entry name" value="FAD/NAD(P)-binding domain"/>
    <property type="match status" value="1"/>
</dbReference>
<dbReference type="NCBIfam" id="TIGR02352">
    <property type="entry name" value="thiamin_ThiO"/>
    <property type="match status" value="1"/>
</dbReference>
<dbReference type="EMBL" id="CP046884">
    <property type="protein sequence ID" value="QNQ90120.1"/>
    <property type="molecule type" value="Genomic_DNA"/>
</dbReference>
<gene>
    <name evidence="7" type="primary">thiO</name>
    <name evidence="7" type="ORF">GP475_05280</name>
</gene>
<dbReference type="AlphaFoldDB" id="A0A7H0SNJ5"/>
<dbReference type="SUPFAM" id="SSF54373">
    <property type="entry name" value="FAD-linked reductases, C-terminal domain"/>
    <property type="match status" value="1"/>
</dbReference>
<evidence type="ECO:0000313" key="7">
    <source>
        <dbReference type="EMBL" id="QNQ90120.1"/>
    </source>
</evidence>
<keyword evidence="2" id="KW-0784">Thiamine biosynthesis</keyword>
<dbReference type="GO" id="GO:0050660">
    <property type="term" value="F:flavin adenine dinucleotide binding"/>
    <property type="evidence" value="ECO:0007669"/>
    <property type="project" value="InterPro"/>
</dbReference>
<evidence type="ECO:0000256" key="5">
    <source>
        <dbReference type="ARBA" id="ARBA00050018"/>
    </source>
</evidence>
<dbReference type="GO" id="GO:0009229">
    <property type="term" value="P:thiamine diphosphate biosynthetic process"/>
    <property type="evidence" value="ECO:0007669"/>
    <property type="project" value="UniProtKB-UniPathway"/>
</dbReference>
<keyword evidence="3 7" id="KW-0560">Oxidoreductase</keyword>
<comment type="catalytic activity">
    <reaction evidence="4">
        <text>glycine + O2 + H2O = glyoxylate + H2O2 + NH4(+)</text>
        <dbReference type="Rhea" id="RHEA:11532"/>
        <dbReference type="ChEBI" id="CHEBI:15377"/>
        <dbReference type="ChEBI" id="CHEBI:15379"/>
        <dbReference type="ChEBI" id="CHEBI:16240"/>
        <dbReference type="ChEBI" id="CHEBI:28938"/>
        <dbReference type="ChEBI" id="CHEBI:36655"/>
        <dbReference type="ChEBI" id="CHEBI:57305"/>
        <dbReference type="EC" id="1.4.3.19"/>
    </reaction>
</comment>
<accession>A0A7H0SNJ5</accession>
<dbReference type="RefSeq" id="WP_187975580.1">
    <property type="nucleotide sequence ID" value="NZ_CP046884.1"/>
</dbReference>
<evidence type="ECO:0000256" key="3">
    <source>
        <dbReference type="ARBA" id="ARBA00023002"/>
    </source>
</evidence>
<dbReference type="Gene3D" id="3.30.9.10">
    <property type="entry name" value="D-Amino Acid Oxidase, subunit A, domain 2"/>
    <property type="match status" value="1"/>
</dbReference>
<dbReference type="KEGG" id="cpoy:GP475_05280"/>
<evidence type="ECO:0000259" key="6">
    <source>
        <dbReference type="Pfam" id="PF01266"/>
    </source>
</evidence>
<dbReference type="PANTHER" id="PTHR13847">
    <property type="entry name" value="SARCOSINE DEHYDROGENASE-RELATED"/>
    <property type="match status" value="1"/>
</dbReference>
<evidence type="ECO:0000256" key="1">
    <source>
        <dbReference type="ARBA" id="ARBA00004948"/>
    </source>
</evidence>